<protein>
    <submittedName>
        <fullName evidence="1">Uncharacterized protein</fullName>
    </submittedName>
</protein>
<sequence length="38" mass="4498">MWSWVFTELHAIRSLQLRIALIRGLFLDALIFNFSDFG</sequence>
<organism evidence="1 2">
    <name type="scientific">Pseudoalteromonas citrea</name>
    <dbReference type="NCBI Taxonomy" id="43655"/>
    <lineage>
        <taxon>Bacteria</taxon>
        <taxon>Pseudomonadati</taxon>
        <taxon>Pseudomonadota</taxon>
        <taxon>Gammaproteobacteria</taxon>
        <taxon>Alteromonadales</taxon>
        <taxon>Pseudoalteromonadaceae</taxon>
        <taxon>Pseudoalteromonas</taxon>
    </lineage>
</organism>
<accession>A0AAD4FRR6</accession>
<proteinExistence type="predicted"/>
<reference evidence="1" key="2">
    <citation type="submission" date="2015-03" db="EMBL/GenBank/DDBJ databases">
        <title>Genome sequence of Pseudoalteromonas citrea.</title>
        <authorList>
            <person name="Xie B.-B."/>
            <person name="Rong J.-C."/>
            <person name="Qin Q.-L."/>
            <person name="Zhang Y.-Z."/>
        </authorList>
    </citation>
    <scope>NUCLEOTIDE SEQUENCE</scope>
    <source>
        <strain evidence="1">DSM 8771</strain>
    </source>
</reference>
<dbReference type="Proteomes" id="UP000016487">
    <property type="component" value="Unassembled WGS sequence"/>
</dbReference>
<name>A0AAD4FRR6_9GAMM</name>
<evidence type="ECO:0000313" key="1">
    <source>
        <dbReference type="EMBL" id="KAF7770110.1"/>
    </source>
</evidence>
<dbReference type="EMBL" id="AHBZ03000021">
    <property type="protein sequence ID" value="KAF7770110.1"/>
    <property type="molecule type" value="Genomic_DNA"/>
</dbReference>
<dbReference type="AlphaFoldDB" id="A0AAD4FRR6"/>
<reference evidence="1" key="1">
    <citation type="journal article" date="2012" name="J. Bacteriol.">
        <title>Genome sequences of type strains of seven species of the marine bacterium Pseudoalteromonas.</title>
        <authorList>
            <person name="Xie B.B."/>
            <person name="Shu Y.L."/>
            <person name="Qin Q.L."/>
            <person name="Rong J.C."/>
            <person name="Zhang X.Y."/>
            <person name="Chen X.L."/>
            <person name="Shi M."/>
            <person name="He H.L."/>
            <person name="Zhou B.C."/>
            <person name="Zhang Y.Z."/>
        </authorList>
    </citation>
    <scope>NUCLEOTIDE SEQUENCE</scope>
    <source>
        <strain evidence="1">DSM 8771</strain>
    </source>
</reference>
<comment type="caution">
    <text evidence="1">The sequence shown here is derived from an EMBL/GenBank/DDBJ whole genome shotgun (WGS) entry which is preliminary data.</text>
</comment>
<gene>
    <name evidence="1" type="ORF">PCIT_a3069</name>
</gene>
<evidence type="ECO:0000313" key="2">
    <source>
        <dbReference type="Proteomes" id="UP000016487"/>
    </source>
</evidence>